<reference evidence="2 3" key="1">
    <citation type="journal article" date="2014" name="Nat. Commun.">
        <title>Molecular traces of alternative social organization in a termite genome.</title>
        <authorList>
            <person name="Terrapon N."/>
            <person name="Li C."/>
            <person name="Robertson H.M."/>
            <person name="Ji L."/>
            <person name="Meng X."/>
            <person name="Booth W."/>
            <person name="Chen Z."/>
            <person name="Childers C.P."/>
            <person name="Glastad K.M."/>
            <person name="Gokhale K."/>
            <person name="Gowin J."/>
            <person name="Gronenberg W."/>
            <person name="Hermansen R.A."/>
            <person name="Hu H."/>
            <person name="Hunt B.G."/>
            <person name="Huylmans A.K."/>
            <person name="Khalil S.M."/>
            <person name="Mitchell R.D."/>
            <person name="Munoz-Torres M.C."/>
            <person name="Mustard J.A."/>
            <person name="Pan H."/>
            <person name="Reese J.T."/>
            <person name="Scharf M.E."/>
            <person name="Sun F."/>
            <person name="Vogel H."/>
            <person name="Xiao J."/>
            <person name="Yang W."/>
            <person name="Yang Z."/>
            <person name="Yang Z."/>
            <person name="Zhou J."/>
            <person name="Zhu J."/>
            <person name="Brent C.S."/>
            <person name="Elsik C.G."/>
            <person name="Goodisman M.A."/>
            <person name="Liberles D.A."/>
            <person name="Roe R.M."/>
            <person name="Vargo E.L."/>
            <person name="Vilcinskas A."/>
            <person name="Wang J."/>
            <person name="Bornberg-Bauer E."/>
            <person name="Korb J."/>
            <person name="Zhang G."/>
            <person name="Liebig J."/>
        </authorList>
    </citation>
    <scope>NUCLEOTIDE SEQUENCE [LARGE SCALE GENOMIC DNA]</scope>
    <source>
        <tissue evidence="2">Whole organism</tissue>
    </source>
</reference>
<evidence type="ECO:0000256" key="1">
    <source>
        <dbReference type="SAM" id="Phobius"/>
    </source>
</evidence>
<evidence type="ECO:0000313" key="3">
    <source>
        <dbReference type="Proteomes" id="UP000027135"/>
    </source>
</evidence>
<gene>
    <name evidence="2" type="ORF">L798_02378</name>
</gene>
<dbReference type="InParanoid" id="A0A067RET1"/>
<keyword evidence="1" id="KW-1133">Transmembrane helix</keyword>
<keyword evidence="1" id="KW-0472">Membrane</keyword>
<proteinExistence type="predicted"/>
<feature type="transmembrane region" description="Helical" evidence="1">
    <location>
        <begin position="54"/>
        <end position="75"/>
    </location>
</feature>
<keyword evidence="1" id="KW-0812">Transmembrane</keyword>
<accession>A0A067RET1</accession>
<protein>
    <submittedName>
        <fullName evidence="2">Uncharacterized protein</fullName>
    </submittedName>
</protein>
<dbReference type="AlphaFoldDB" id="A0A067RET1"/>
<dbReference type="EMBL" id="KK852513">
    <property type="protein sequence ID" value="KDR22272.1"/>
    <property type="molecule type" value="Genomic_DNA"/>
</dbReference>
<organism evidence="2 3">
    <name type="scientific">Zootermopsis nevadensis</name>
    <name type="common">Dampwood termite</name>
    <dbReference type="NCBI Taxonomy" id="136037"/>
    <lineage>
        <taxon>Eukaryota</taxon>
        <taxon>Metazoa</taxon>
        <taxon>Ecdysozoa</taxon>
        <taxon>Arthropoda</taxon>
        <taxon>Hexapoda</taxon>
        <taxon>Insecta</taxon>
        <taxon>Pterygota</taxon>
        <taxon>Neoptera</taxon>
        <taxon>Polyneoptera</taxon>
        <taxon>Dictyoptera</taxon>
        <taxon>Blattodea</taxon>
        <taxon>Blattoidea</taxon>
        <taxon>Termitoidae</taxon>
        <taxon>Termopsidae</taxon>
        <taxon>Zootermopsis</taxon>
    </lineage>
</organism>
<dbReference type="Proteomes" id="UP000027135">
    <property type="component" value="Unassembled WGS sequence"/>
</dbReference>
<sequence>MQQFNVPNLKGLEVDNFPTSSSLVPQHLWQQGNSDVKTNKGQEVSTDSNPHWVIMMYIFIVLSCISSWIFTSCWLSTSP</sequence>
<name>A0A067RET1_ZOONE</name>
<evidence type="ECO:0000313" key="2">
    <source>
        <dbReference type="EMBL" id="KDR22272.1"/>
    </source>
</evidence>
<keyword evidence="3" id="KW-1185">Reference proteome</keyword>